<feature type="transmembrane region" description="Helical" evidence="6">
    <location>
        <begin position="132"/>
        <end position="150"/>
    </location>
</feature>
<feature type="transmembrane region" description="Helical" evidence="6">
    <location>
        <begin position="395"/>
        <end position="415"/>
    </location>
</feature>
<dbReference type="Pfam" id="PF00361">
    <property type="entry name" value="Proton_antipo_M"/>
    <property type="match status" value="1"/>
</dbReference>
<dbReference type="EMBL" id="AP022570">
    <property type="protein sequence ID" value="BBX51259.1"/>
    <property type="molecule type" value="Genomic_DNA"/>
</dbReference>
<dbReference type="Proteomes" id="UP000466785">
    <property type="component" value="Chromosome"/>
</dbReference>
<feature type="transmembrane region" description="Helical" evidence="6">
    <location>
        <begin position="202"/>
        <end position="224"/>
    </location>
</feature>
<feature type="transmembrane region" description="Helical" evidence="6">
    <location>
        <begin position="171"/>
        <end position="190"/>
    </location>
</feature>
<name>A0A6N4VA16_9MYCO</name>
<feature type="transmembrane region" description="Helical" evidence="6">
    <location>
        <begin position="361"/>
        <end position="380"/>
    </location>
</feature>
<dbReference type="GO" id="GO:0042773">
    <property type="term" value="P:ATP synthesis coupled electron transport"/>
    <property type="evidence" value="ECO:0007669"/>
    <property type="project" value="InterPro"/>
</dbReference>
<feature type="transmembrane region" description="Helical" evidence="6">
    <location>
        <begin position="236"/>
        <end position="255"/>
    </location>
</feature>
<evidence type="ECO:0000256" key="5">
    <source>
        <dbReference type="RuleBase" id="RU000320"/>
    </source>
</evidence>
<feature type="transmembrane region" description="Helical" evidence="6">
    <location>
        <begin position="267"/>
        <end position="285"/>
    </location>
</feature>
<evidence type="ECO:0000313" key="8">
    <source>
        <dbReference type="EMBL" id="BBX51259.1"/>
    </source>
</evidence>
<dbReference type="GO" id="GO:0012505">
    <property type="term" value="C:endomembrane system"/>
    <property type="evidence" value="ECO:0007669"/>
    <property type="project" value="UniProtKB-SubCell"/>
</dbReference>
<dbReference type="AlphaFoldDB" id="A0A6N4VA16"/>
<dbReference type="GO" id="GO:0016020">
    <property type="term" value="C:membrane"/>
    <property type="evidence" value="ECO:0007669"/>
    <property type="project" value="UniProtKB-SubCell"/>
</dbReference>
<dbReference type="KEGG" id="mpof:MPOR_22850"/>
<feature type="transmembrane region" description="Helical" evidence="6">
    <location>
        <begin position="6"/>
        <end position="24"/>
    </location>
</feature>
<keyword evidence="3 6" id="KW-1133">Transmembrane helix</keyword>
<keyword evidence="9" id="KW-1185">Reference proteome</keyword>
<dbReference type="Gene3D" id="1.20.5.2700">
    <property type="match status" value="1"/>
</dbReference>
<feature type="transmembrane region" description="Helical" evidence="6">
    <location>
        <begin position="292"/>
        <end position="314"/>
    </location>
</feature>
<dbReference type="PRINTS" id="PR01434">
    <property type="entry name" value="NADHDHGNASE5"/>
</dbReference>
<sequence>MTATEAMLWALVLLPAAAGAALLSGPLWGARPGRGWGVVSAGVSALVLGLSLGCAVARPAVSVPFVAGADFGLHVDGLAAVVTPAIAAVTVLVLVFAGADRALARGRFHGAMLVFAAAAMLTATASTMPALLLAWEVMGAASYVLIGFRWRERSRVSAGLVAFVTTRSADLGLYLAAGAALAGGAGLALADLADAEAGWRHAIAAGVLVAALGKAAQLPFSFWLSRAMHGPSPVSALLHSAAMVAMGAYLLLRVAPLLAATGWADTVAVVAGAATAVLLGVVALAQRDLKQLLAASTSAQLGFVVMAAGLAAVSGGTAQLIAHAFTKAGLFLAAGAWLTLLGSKQLSDLAGAGRRWPLPGATATVAALALAGVAPLSLWATKDAVLAAALARSPWLYGAGLLAAVLSAAYAAKIVRVIWQTERRSGDAVPGDTSARLTLRERVVLLVLAVGAAVAGVLALPPLRSAFGRVVGVGEAPHSSVAELIASAALALVVVVVVLRFGVPEPRWAAAWLGLERIADALVVRPTTMGAAALARFDDRVLDRGTDAVGTAVMRMAGWSARVDGLVLDGSVAAASTGTEGLSRRADRFELRGIDGAVETLAAWTARLGALARRPQSGQLYHYYVLAVVLVMCGALLLLVVT</sequence>
<evidence type="ECO:0000259" key="7">
    <source>
        <dbReference type="Pfam" id="PF00361"/>
    </source>
</evidence>
<evidence type="ECO:0000256" key="4">
    <source>
        <dbReference type="ARBA" id="ARBA00023136"/>
    </source>
</evidence>
<reference evidence="8 9" key="1">
    <citation type="journal article" date="2019" name="Emerg. Microbes Infect.">
        <title>Comprehensive subspecies identification of 175 nontuberculous mycobacteria species based on 7547 genomic profiles.</title>
        <authorList>
            <person name="Matsumoto Y."/>
            <person name="Kinjo T."/>
            <person name="Motooka D."/>
            <person name="Nabeya D."/>
            <person name="Jung N."/>
            <person name="Uechi K."/>
            <person name="Horii T."/>
            <person name="Iida T."/>
            <person name="Fujita J."/>
            <person name="Nakamura S."/>
        </authorList>
    </citation>
    <scope>NUCLEOTIDE SEQUENCE [LARGE SCALE GENOMIC DNA]</scope>
    <source>
        <strain evidence="8 9">JCM 12603</strain>
    </source>
</reference>
<feature type="transmembrane region" description="Helical" evidence="6">
    <location>
        <begin position="443"/>
        <end position="464"/>
    </location>
</feature>
<evidence type="ECO:0000313" key="9">
    <source>
        <dbReference type="Proteomes" id="UP000466785"/>
    </source>
</evidence>
<keyword evidence="2 5" id="KW-0812">Transmembrane</keyword>
<dbReference type="GO" id="GO:0003954">
    <property type="term" value="F:NADH dehydrogenase activity"/>
    <property type="evidence" value="ECO:0007669"/>
    <property type="project" value="TreeGrafter"/>
</dbReference>
<keyword evidence="4 6" id="KW-0472">Membrane</keyword>
<evidence type="ECO:0000256" key="6">
    <source>
        <dbReference type="SAM" id="Phobius"/>
    </source>
</evidence>
<proteinExistence type="predicted"/>
<dbReference type="PANTHER" id="PTHR42829:SF2">
    <property type="entry name" value="NADH-UBIQUINONE OXIDOREDUCTASE CHAIN 5"/>
    <property type="match status" value="1"/>
</dbReference>
<feature type="transmembrane region" description="Helical" evidence="6">
    <location>
        <begin position="36"/>
        <end position="58"/>
    </location>
</feature>
<evidence type="ECO:0000256" key="3">
    <source>
        <dbReference type="ARBA" id="ARBA00022989"/>
    </source>
</evidence>
<feature type="domain" description="NADH:quinone oxidoreductase/Mrp antiporter transmembrane" evidence="7">
    <location>
        <begin position="130"/>
        <end position="406"/>
    </location>
</feature>
<dbReference type="InterPro" id="IPR001750">
    <property type="entry name" value="ND/Mrp_TM"/>
</dbReference>
<gene>
    <name evidence="8" type="ORF">MPOR_22850</name>
</gene>
<dbReference type="RefSeq" id="WP_163673799.1">
    <property type="nucleotide sequence ID" value="NZ_AP022570.1"/>
</dbReference>
<organism evidence="8 9">
    <name type="scientific">Mycolicibacterium poriferae</name>
    <dbReference type="NCBI Taxonomy" id="39694"/>
    <lineage>
        <taxon>Bacteria</taxon>
        <taxon>Bacillati</taxon>
        <taxon>Actinomycetota</taxon>
        <taxon>Actinomycetes</taxon>
        <taxon>Mycobacteriales</taxon>
        <taxon>Mycobacteriaceae</taxon>
        <taxon>Mycolicibacterium</taxon>
    </lineage>
</organism>
<feature type="transmembrane region" description="Helical" evidence="6">
    <location>
        <begin position="78"/>
        <end position="96"/>
    </location>
</feature>
<evidence type="ECO:0000256" key="2">
    <source>
        <dbReference type="ARBA" id="ARBA00022692"/>
    </source>
</evidence>
<dbReference type="GO" id="GO:0015990">
    <property type="term" value="P:electron transport coupled proton transport"/>
    <property type="evidence" value="ECO:0007669"/>
    <property type="project" value="TreeGrafter"/>
</dbReference>
<feature type="transmembrane region" description="Helical" evidence="6">
    <location>
        <begin position="320"/>
        <end position="340"/>
    </location>
</feature>
<feature type="transmembrane region" description="Helical" evidence="6">
    <location>
        <begin position="108"/>
        <end position="126"/>
    </location>
</feature>
<dbReference type="InterPro" id="IPR003945">
    <property type="entry name" value="NU5C-like"/>
</dbReference>
<comment type="subcellular location">
    <subcellularLocation>
        <location evidence="1">Endomembrane system</location>
        <topology evidence="1">Multi-pass membrane protein</topology>
    </subcellularLocation>
    <subcellularLocation>
        <location evidence="5">Membrane</location>
        <topology evidence="5">Multi-pass membrane protein</topology>
    </subcellularLocation>
</comment>
<feature type="transmembrane region" description="Helical" evidence="6">
    <location>
        <begin position="484"/>
        <end position="503"/>
    </location>
</feature>
<evidence type="ECO:0000256" key="1">
    <source>
        <dbReference type="ARBA" id="ARBA00004127"/>
    </source>
</evidence>
<dbReference type="PANTHER" id="PTHR42829">
    <property type="entry name" value="NADH-UBIQUINONE OXIDOREDUCTASE CHAIN 5"/>
    <property type="match status" value="1"/>
</dbReference>
<feature type="transmembrane region" description="Helical" evidence="6">
    <location>
        <begin position="621"/>
        <end position="641"/>
    </location>
</feature>
<protein>
    <recommendedName>
        <fullName evidence="7">NADH:quinone oxidoreductase/Mrp antiporter transmembrane domain-containing protein</fullName>
    </recommendedName>
</protein>
<accession>A0A6N4VA16</accession>
<dbReference type="GO" id="GO:0008137">
    <property type="term" value="F:NADH dehydrogenase (ubiquinone) activity"/>
    <property type="evidence" value="ECO:0007669"/>
    <property type="project" value="InterPro"/>
</dbReference>